<dbReference type="GO" id="GO:0005886">
    <property type="term" value="C:plasma membrane"/>
    <property type="evidence" value="ECO:0007669"/>
    <property type="project" value="TreeGrafter"/>
</dbReference>
<evidence type="ECO:0008006" key="5">
    <source>
        <dbReference type="Google" id="ProtNLM"/>
    </source>
</evidence>
<dbReference type="EMBL" id="JGYP01000001">
    <property type="protein sequence ID" value="KFI46919.1"/>
    <property type="molecule type" value="Genomic_DNA"/>
</dbReference>
<dbReference type="PANTHER" id="PTHR34989">
    <property type="entry name" value="PROTEIN HDED"/>
    <property type="match status" value="1"/>
</dbReference>
<feature type="transmembrane region" description="Helical" evidence="2">
    <location>
        <begin position="196"/>
        <end position="214"/>
    </location>
</feature>
<evidence type="ECO:0000313" key="4">
    <source>
        <dbReference type="Proteomes" id="UP000029096"/>
    </source>
</evidence>
<comment type="caution">
    <text evidence="3">The sequence shown here is derived from an EMBL/GenBank/DDBJ whole genome shotgun (WGS) entry which is preliminary data.</text>
</comment>
<dbReference type="AlphaFoldDB" id="A0A086ZK69"/>
<dbReference type="eggNOG" id="COG3247">
    <property type="taxonomic scope" value="Bacteria"/>
</dbReference>
<dbReference type="Pfam" id="PF03729">
    <property type="entry name" value="DUF308"/>
    <property type="match status" value="2"/>
</dbReference>
<protein>
    <recommendedName>
        <fullName evidence="5">Integral membrane protein</fullName>
    </recommendedName>
</protein>
<keyword evidence="4" id="KW-1185">Reference proteome</keyword>
<evidence type="ECO:0000313" key="3">
    <source>
        <dbReference type="EMBL" id="KFI46919.1"/>
    </source>
</evidence>
<organism evidence="3 4">
    <name type="scientific">Bifidobacterium bohemicum DSM 22767</name>
    <dbReference type="NCBI Taxonomy" id="1437606"/>
    <lineage>
        <taxon>Bacteria</taxon>
        <taxon>Bacillati</taxon>
        <taxon>Actinomycetota</taxon>
        <taxon>Actinomycetes</taxon>
        <taxon>Bifidobacteriales</taxon>
        <taxon>Bifidobacteriaceae</taxon>
        <taxon>Bifidobacterium</taxon>
    </lineage>
</organism>
<dbReference type="InterPro" id="IPR005325">
    <property type="entry name" value="DUF308_memb"/>
</dbReference>
<evidence type="ECO:0000256" key="2">
    <source>
        <dbReference type="SAM" id="Phobius"/>
    </source>
</evidence>
<evidence type="ECO:0000256" key="1">
    <source>
        <dbReference type="SAM" id="MobiDB-lite"/>
    </source>
</evidence>
<keyword evidence="2" id="KW-0472">Membrane</keyword>
<feature type="transmembrane region" description="Helical" evidence="2">
    <location>
        <begin position="81"/>
        <end position="100"/>
    </location>
</feature>
<feature type="region of interest" description="Disordered" evidence="1">
    <location>
        <begin position="1"/>
        <end position="52"/>
    </location>
</feature>
<dbReference type="RefSeq" id="WP_081930264.1">
    <property type="nucleotide sequence ID" value="NZ_JDUS01000001.1"/>
</dbReference>
<sequence length="248" mass="26298">MTYEDMNGNGPQNGGEQQYGVPRATDPNGAGPQFGDPNGGGTQFTGPNMPGGQPGGDWWHMNPFKLVESWLPEQAKRTIRVVYGVVGLAAVVLGLALLFWPGKTLVVFTVALGIYFLISGAIRIVGAIVEMGLPGGWRVLDILVGVLLVVGGIVMLKNTQLSATVLTVLVTMTVGIGWIVEGIMALAESWRIPSSGWAIVYAVISLIAGVVVLFSPITSMVWLIVFSGCIMVVLGVLSVVRAFRFGRN</sequence>
<keyword evidence="2" id="KW-1133">Transmembrane helix</keyword>
<feature type="transmembrane region" description="Helical" evidence="2">
    <location>
        <begin position="106"/>
        <end position="125"/>
    </location>
</feature>
<feature type="transmembrane region" description="Helical" evidence="2">
    <location>
        <begin position="162"/>
        <end position="184"/>
    </location>
</feature>
<name>A0A086ZK69_9BIFI</name>
<dbReference type="PANTHER" id="PTHR34989:SF1">
    <property type="entry name" value="PROTEIN HDED"/>
    <property type="match status" value="1"/>
</dbReference>
<reference evidence="3 4" key="1">
    <citation type="submission" date="2014-03" db="EMBL/GenBank/DDBJ databases">
        <title>Genomics of Bifidobacteria.</title>
        <authorList>
            <person name="Ventura M."/>
            <person name="Milani C."/>
            <person name="Lugli G.A."/>
        </authorList>
    </citation>
    <scope>NUCLEOTIDE SEQUENCE [LARGE SCALE GENOMIC DNA]</scope>
    <source>
        <strain evidence="3 4">DSM 22767</strain>
    </source>
</reference>
<accession>A0A086ZK69</accession>
<keyword evidence="2" id="KW-0812">Transmembrane</keyword>
<feature type="transmembrane region" description="Helical" evidence="2">
    <location>
        <begin position="220"/>
        <end position="243"/>
    </location>
</feature>
<proteinExistence type="predicted"/>
<dbReference type="STRING" id="1437606.BBOH_0393"/>
<feature type="transmembrane region" description="Helical" evidence="2">
    <location>
        <begin position="137"/>
        <end position="156"/>
    </location>
</feature>
<feature type="compositionally biased region" description="Low complexity" evidence="1">
    <location>
        <begin position="7"/>
        <end position="20"/>
    </location>
</feature>
<dbReference type="InterPro" id="IPR052712">
    <property type="entry name" value="Acid_resist_chaperone_HdeD"/>
</dbReference>
<dbReference type="Proteomes" id="UP000029096">
    <property type="component" value="Unassembled WGS sequence"/>
</dbReference>
<gene>
    <name evidence="3" type="ORF">BBOH_0393</name>
</gene>